<protein>
    <submittedName>
        <fullName evidence="2">LGFP repeat-containing protein</fullName>
    </submittedName>
</protein>
<dbReference type="InterPro" id="IPR013207">
    <property type="entry name" value="LGFP"/>
</dbReference>
<name>A0ABW7ATZ1_9ACTN</name>
<accession>A0ABW7ATZ1</accession>
<gene>
    <name evidence="2" type="ORF">ACFLIM_41510</name>
</gene>
<reference evidence="2 3" key="1">
    <citation type="submission" date="2024-10" db="EMBL/GenBank/DDBJ databases">
        <authorList>
            <person name="Topkara A.R."/>
            <person name="Saygin H."/>
        </authorList>
    </citation>
    <scope>NUCLEOTIDE SEQUENCE [LARGE SCALE GENOMIC DNA]</scope>
    <source>
        <strain evidence="2 3">M3C6</strain>
    </source>
</reference>
<keyword evidence="3" id="KW-1185">Reference proteome</keyword>
<keyword evidence="1" id="KW-0732">Signal</keyword>
<sequence length="189" mass="20064">MFRSLIAVITGLASIAISPAAAAARGCDRSLEAPAGSLIGRFWRSSGGPHSVYGCPTTKEYGYADKPGSWQRFANGTIGWSPDLGGGALVRVFSDGDLVLKWSGLARDWDFFNVRWSRDGGRTTQVKVRRSTPWSGQFVLAPFVSGGVGTTTGGEEQVPFAFIVQGCGRTTFGSECGPWSTPASIRVAH</sequence>
<feature type="signal peptide" evidence="1">
    <location>
        <begin position="1"/>
        <end position="23"/>
    </location>
</feature>
<feature type="chain" id="PRO_5045773545" evidence="1">
    <location>
        <begin position="24"/>
        <end position="189"/>
    </location>
</feature>
<dbReference type="Proteomes" id="UP001603978">
    <property type="component" value="Unassembled WGS sequence"/>
</dbReference>
<evidence type="ECO:0000256" key="1">
    <source>
        <dbReference type="SAM" id="SignalP"/>
    </source>
</evidence>
<evidence type="ECO:0000313" key="2">
    <source>
        <dbReference type="EMBL" id="MFG1709680.1"/>
    </source>
</evidence>
<organism evidence="2 3">
    <name type="scientific">Nonomuraea marmarensis</name>
    <dbReference type="NCBI Taxonomy" id="3351344"/>
    <lineage>
        <taxon>Bacteria</taxon>
        <taxon>Bacillati</taxon>
        <taxon>Actinomycetota</taxon>
        <taxon>Actinomycetes</taxon>
        <taxon>Streptosporangiales</taxon>
        <taxon>Streptosporangiaceae</taxon>
        <taxon>Nonomuraea</taxon>
    </lineage>
</organism>
<dbReference type="Pfam" id="PF08310">
    <property type="entry name" value="LGFP"/>
    <property type="match status" value="1"/>
</dbReference>
<dbReference type="EMBL" id="JBICRM010000038">
    <property type="protein sequence ID" value="MFG1709680.1"/>
    <property type="molecule type" value="Genomic_DNA"/>
</dbReference>
<comment type="caution">
    <text evidence="2">The sequence shown here is derived from an EMBL/GenBank/DDBJ whole genome shotgun (WGS) entry which is preliminary data.</text>
</comment>
<dbReference type="RefSeq" id="WP_393174694.1">
    <property type="nucleotide sequence ID" value="NZ_JBICRM010000038.1"/>
</dbReference>
<evidence type="ECO:0000313" key="3">
    <source>
        <dbReference type="Proteomes" id="UP001603978"/>
    </source>
</evidence>
<proteinExistence type="predicted"/>